<keyword evidence="2" id="KW-0732">Signal</keyword>
<protein>
    <submittedName>
        <fullName evidence="3">Uncharacterized protein</fullName>
    </submittedName>
</protein>
<name>A0A821Q6I6_9NEOP</name>
<evidence type="ECO:0000313" key="3">
    <source>
        <dbReference type="EMBL" id="CAF4818366.1"/>
    </source>
</evidence>
<proteinExistence type="predicted"/>
<dbReference type="OrthoDB" id="7493244at2759"/>
<keyword evidence="4" id="KW-1185">Reference proteome</keyword>
<organism evidence="3 4">
    <name type="scientific">Pieris macdunnoughi</name>
    <dbReference type="NCBI Taxonomy" id="345717"/>
    <lineage>
        <taxon>Eukaryota</taxon>
        <taxon>Metazoa</taxon>
        <taxon>Ecdysozoa</taxon>
        <taxon>Arthropoda</taxon>
        <taxon>Hexapoda</taxon>
        <taxon>Insecta</taxon>
        <taxon>Pterygota</taxon>
        <taxon>Neoptera</taxon>
        <taxon>Endopterygota</taxon>
        <taxon>Lepidoptera</taxon>
        <taxon>Glossata</taxon>
        <taxon>Ditrysia</taxon>
        <taxon>Papilionoidea</taxon>
        <taxon>Pieridae</taxon>
        <taxon>Pierinae</taxon>
        <taxon>Pieris</taxon>
    </lineage>
</organism>
<accession>A0A821Q6I6</accession>
<evidence type="ECO:0000256" key="1">
    <source>
        <dbReference type="SAM" id="MobiDB-lite"/>
    </source>
</evidence>
<evidence type="ECO:0000256" key="2">
    <source>
        <dbReference type="SAM" id="SignalP"/>
    </source>
</evidence>
<sequence>MHFGLNKWTIIFLIASIRRANVQMAYPFYMPPPPPPIIAMPPPMPIPIFAIEIPEQTTKTTTTTTERSVAIAIPIPVPMPVQVAVPAYGPSYCVASPRPKGCPPCPPCLCMPQCTPAFFSYCSPCHQKCRCRSPGEAPVPLPPIAPMPVPGPAYPMPAAPPVMVVPMPPIIQSRPRRRRPRPRSCSEETSEETSDSSDCDSRRSRKFKRRKLNMLRKRDSSDNDREVVRPVLTYVSNNGDVKYEKKISNIEADQLLGRDDGRRYQTMNVITRENAANKQQVVVMSDDGPRRYKQVMLRNGVASHVLSSGKKELVFQPPDNKRISNLSVSFQIA</sequence>
<feature type="compositionally biased region" description="Acidic residues" evidence="1">
    <location>
        <begin position="188"/>
        <end position="198"/>
    </location>
</feature>
<dbReference type="EMBL" id="CAJOBZ010000008">
    <property type="protein sequence ID" value="CAF4818366.1"/>
    <property type="molecule type" value="Genomic_DNA"/>
</dbReference>
<feature type="region of interest" description="Disordered" evidence="1">
    <location>
        <begin position="169"/>
        <end position="204"/>
    </location>
</feature>
<feature type="signal peptide" evidence="2">
    <location>
        <begin position="1"/>
        <end position="24"/>
    </location>
</feature>
<dbReference type="Proteomes" id="UP000663880">
    <property type="component" value="Unassembled WGS sequence"/>
</dbReference>
<gene>
    <name evidence="3" type="ORF">PMACD_LOCUS4451</name>
</gene>
<reference evidence="3" key="1">
    <citation type="submission" date="2021-02" db="EMBL/GenBank/DDBJ databases">
        <authorList>
            <person name="Steward A R."/>
        </authorList>
    </citation>
    <scope>NUCLEOTIDE SEQUENCE</scope>
</reference>
<dbReference type="AlphaFoldDB" id="A0A821Q6I6"/>
<comment type="caution">
    <text evidence="3">The sequence shown here is derived from an EMBL/GenBank/DDBJ whole genome shotgun (WGS) entry which is preliminary data.</text>
</comment>
<evidence type="ECO:0000313" key="4">
    <source>
        <dbReference type="Proteomes" id="UP000663880"/>
    </source>
</evidence>
<feature type="chain" id="PRO_5033057925" evidence="2">
    <location>
        <begin position="25"/>
        <end position="333"/>
    </location>
</feature>